<dbReference type="PANTHER" id="PTHR45947">
    <property type="entry name" value="SULFOQUINOVOSYL TRANSFERASE SQD2"/>
    <property type="match status" value="1"/>
</dbReference>
<dbReference type="GO" id="GO:0016757">
    <property type="term" value="F:glycosyltransferase activity"/>
    <property type="evidence" value="ECO:0007669"/>
    <property type="project" value="UniProtKB-KW"/>
</dbReference>
<dbReference type="EMBL" id="CP069534">
    <property type="protein sequence ID" value="QRP71684.1"/>
    <property type="molecule type" value="Genomic_DNA"/>
</dbReference>
<dbReference type="GO" id="GO:1901137">
    <property type="term" value="P:carbohydrate derivative biosynthetic process"/>
    <property type="evidence" value="ECO:0007669"/>
    <property type="project" value="UniProtKB-ARBA"/>
</dbReference>
<gene>
    <name evidence="5" type="ORF">I6I10_09965</name>
    <name evidence="6" type="ORF">I6J21_06175</name>
</gene>
<dbReference type="InterPro" id="IPR050194">
    <property type="entry name" value="Glycosyltransferase_grp1"/>
</dbReference>
<dbReference type="Gene3D" id="3.40.50.2000">
    <property type="entry name" value="Glycogen Phosphorylase B"/>
    <property type="match status" value="2"/>
</dbReference>
<organism evidence="5 7">
    <name type="scientific">Corynebacterium glucuronolyticum</name>
    <dbReference type="NCBI Taxonomy" id="39791"/>
    <lineage>
        <taxon>Bacteria</taxon>
        <taxon>Bacillati</taxon>
        <taxon>Actinomycetota</taxon>
        <taxon>Actinomycetes</taxon>
        <taxon>Mycobacteriales</taxon>
        <taxon>Corynebacteriaceae</taxon>
        <taxon>Corynebacterium</taxon>
    </lineage>
</organism>
<evidence type="ECO:0000256" key="1">
    <source>
        <dbReference type="ARBA" id="ARBA00022676"/>
    </source>
</evidence>
<feature type="domain" description="Glycosyl transferase family 1" evidence="3">
    <location>
        <begin position="196"/>
        <end position="350"/>
    </location>
</feature>
<dbReference type="Proteomes" id="UP000596145">
    <property type="component" value="Chromosome"/>
</dbReference>
<evidence type="ECO:0000256" key="2">
    <source>
        <dbReference type="ARBA" id="ARBA00022679"/>
    </source>
</evidence>
<dbReference type="GeneID" id="92759989"/>
<dbReference type="OrthoDB" id="5242526at2"/>
<dbReference type="CDD" id="cd03814">
    <property type="entry name" value="GT4-like"/>
    <property type="match status" value="1"/>
</dbReference>
<proteinExistence type="predicted"/>
<dbReference type="Pfam" id="PF00534">
    <property type="entry name" value="Glycos_transf_1"/>
    <property type="match status" value="1"/>
</dbReference>
<dbReference type="SUPFAM" id="SSF53756">
    <property type="entry name" value="UDP-Glycosyltransferase/glycogen phosphorylase"/>
    <property type="match status" value="1"/>
</dbReference>
<reference evidence="5 7" key="1">
    <citation type="submission" date="2020-12" db="EMBL/GenBank/DDBJ databases">
        <title>FDA dAtabase for Regulatory Grade micrObial Sequences (FDA-ARGOS): Supporting development and validation of Infectious Disease Dx tests.</title>
        <authorList>
            <person name="Sproer C."/>
            <person name="Gronow S."/>
            <person name="Severitt S."/>
            <person name="Schroder I."/>
            <person name="Tallon L."/>
            <person name="Sadzewicz L."/>
            <person name="Zhao X."/>
            <person name="Boylan J."/>
            <person name="Ott S."/>
            <person name="Bowen H."/>
            <person name="Vavikolanu K."/>
            <person name="Mehta A."/>
            <person name="Aluvathingal J."/>
            <person name="Nadendla S."/>
            <person name="Lowell S."/>
            <person name="Myers T."/>
            <person name="Yan Y."/>
            <person name="Sichtig H."/>
        </authorList>
    </citation>
    <scope>NUCLEOTIDE SEQUENCE [LARGE SCALE GENOMIC DNA]</scope>
    <source>
        <strain evidence="5 7">FDAARGOS_1053</strain>
        <strain evidence="6">FDAARGOS_1191</strain>
    </source>
</reference>
<dbReference type="AlphaFoldDB" id="A0A7T4EEA5"/>
<feature type="domain" description="Glycosyltransferase subfamily 4-like N-terminal" evidence="4">
    <location>
        <begin position="15"/>
        <end position="177"/>
    </location>
</feature>
<keyword evidence="2 5" id="KW-0808">Transferase</keyword>
<dbReference type="Proteomes" id="UP000617681">
    <property type="component" value="Chromosome"/>
</dbReference>
<keyword evidence="1" id="KW-0328">Glycosyltransferase</keyword>
<accession>A0A7T4EEA5</accession>
<evidence type="ECO:0000313" key="7">
    <source>
        <dbReference type="Proteomes" id="UP000596145"/>
    </source>
</evidence>
<evidence type="ECO:0000259" key="4">
    <source>
        <dbReference type="Pfam" id="PF13439"/>
    </source>
</evidence>
<dbReference type="EMBL" id="CP066007">
    <property type="protein sequence ID" value="QQB45802.1"/>
    <property type="molecule type" value="Genomic_DNA"/>
</dbReference>
<sequence>MRIAFFTEVFLPKIDGVVTRLTKTLEQLRVLGHECIVVAPQPCPTTFAGFPVVGVPATGLTVYPELKYGWLTPHAVSTVIDFNPDIIHVVNPVWLAAGGICVARTQRIPLVASFHTNVPDYMIDLGLGIISGPVQRIIRFFHNRAKINLVTSTPMLERATSVGIKNVHLWPKAVDTHLYHPGRATQEMRQKLSSGHPDDPLMLFVGRLSKEKNLAFLHSVMSDLRTRLPKARLAFVGGGPDEEELKQLFSSDWCTFMGYMRGEELAAAFASADVFLFPSKTETLGLVALEAMASGIPVVGARAGGIPFTVVDGHTGFLAPPDDVQEWVRLIIAAYENSAFPEQARAEAEKYSWLEATRTLTDFYRQALNSGEGKSHGA</sequence>
<evidence type="ECO:0000313" key="5">
    <source>
        <dbReference type="EMBL" id="QQB45802.1"/>
    </source>
</evidence>
<dbReference type="PANTHER" id="PTHR45947:SF3">
    <property type="entry name" value="SULFOQUINOVOSYL TRANSFERASE SQD2"/>
    <property type="match status" value="1"/>
</dbReference>
<dbReference type="RefSeq" id="WP_005393867.1">
    <property type="nucleotide sequence ID" value="NZ_CP066007.1"/>
</dbReference>
<dbReference type="InterPro" id="IPR001296">
    <property type="entry name" value="Glyco_trans_1"/>
</dbReference>
<evidence type="ECO:0000259" key="3">
    <source>
        <dbReference type="Pfam" id="PF00534"/>
    </source>
</evidence>
<name>A0A7T4EEA5_9CORY</name>
<dbReference type="InterPro" id="IPR028098">
    <property type="entry name" value="Glyco_trans_4-like_N"/>
</dbReference>
<dbReference type="Pfam" id="PF13439">
    <property type="entry name" value="Glyco_transf_4"/>
    <property type="match status" value="1"/>
</dbReference>
<evidence type="ECO:0000313" key="6">
    <source>
        <dbReference type="EMBL" id="QRP71684.1"/>
    </source>
</evidence>
<protein>
    <submittedName>
        <fullName evidence="5">Glycosyltransferase</fullName>
    </submittedName>
</protein>
<dbReference type="GO" id="GO:1903509">
    <property type="term" value="P:liposaccharide metabolic process"/>
    <property type="evidence" value="ECO:0007669"/>
    <property type="project" value="UniProtKB-ARBA"/>
</dbReference>